<feature type="compositionally biased region" description="Acidic residues" evidence="9">
    <location>
        <begin position="262"/>
        <end position="271"/>
    </location>
</feature>
<evidence type="ECO:0000256" key="9">
    <source>
        <dbReference type="SAM" id="MobiDB-lite"/>
    </source>
</evidence>
<dbReference type="PANTHER" id="PTHR33911:SF1">
    <property type="entry name" value="RRNA-PROCESSING PROTEIN EFG1"/>
    <property type="match status" value="1"/>
</dbReference>
<dbReference type="GO" id="GO:0005730">
    <property type="term" value="C:nucleolus"/>
    <property type="evidence" value="ECO:0007669"/>
    <property type="project" value="UniProtKB-SubCell"/>
</dbReference>
<organism evidence="10 11">
    <name type="scientific">Pichia kluyveri</name>
    <name type="common">Yeast</name>
    <dbReference type="NCBI Taxonomy" id="36015"/>
    <lineage>
        <taxon>Eukaryota</taxon>
        <taxon>Fungi</taxon>
        <taxon>Dikarya</taxon>
        <taxon>Ascomycota</taxon>
        <taxon>Saccharomycotina</taxon>
        <taxon>Pichiomycetes</taxon>
        <taxon>Pichiales</taxon>
        <taxon>Pichiaceae</taxon>
        <taxon>Pichia</taxon>
    </lineage>
</organism>
<keyword evidence="7" id="KW-0539">Nucleus</keyword>
<comment type="similarity">
    <text evidence="2">Belongs to the EFG1 family.</text>
</comment>
<keyword evidence="6 8" id="KW-0175">Coiled coil</keyword>
<dbReference type="InterPro" id="IPR050786">
    <property type="entry name" value="EFG1_rRNA-proc"/>
</dbReference>
<evidence type="ECO:0000256" key="1">
    <source>
        <dbReference type="ARBA" id="ARBA00004604"/>
    </source>
</evidence>
<evidence type="ECO:0000256" key="2">
    <source>
        <dbReference type="ARBA" id="ARBA00006916"/>
    </source>
</evidence>
<protein>
    <recommendedName>
        <fullName evidence="3">rRNA-processing protein EFG1</fullName>
    </recommendedName>
    <alternativeName>
        <fullName evidence="4">rRNA-processing protein efg1</fullName>
    </alternativeName>
</protein>
<dbReference type="EMBL" id="BTGB01000003">
    <property type="protein sequence ID" value="GMM46206.1"/>
    <property type="molecule type" value="Genomic_DNA"/>
</dbReference>
<gene>
    <name evidence="10" type="ORF">DAPK24_027810</name>
</gene>
<comment type="subcellular location">
    <subcellularLocation>
        <location evidence="1">Nucleus</location>
        <location evidence="1">Nucleolus</location>
    </subcellularLocation>
</comment>
<proteinExistence type="inferred from homology"/>
<evidence type="ECO:0000256" key="8">
    <source>
        <dbReference type="SAM" id="Coils"/>
    </source>
</evidence>
<evidence type="ECO:0000313" key="11">
    <source>
        <dbReference type="Proteomes" id="UP001378960"/>
    </source>
</evidence>
<sequence>MAGKGRETSTTASVDLTKALMHGSSGIKKKLRDIKRLLSRDNLPADVKIANERALKTLTLELNKVQNDQRVKLNAQRYHKVRFFEKKKAVRFYKKSLKTVNELESELLISEKSVTKIENADTDADADAENQSSETNVRSVKELKKLLKKEKRILEHCKIDLGYILNFPKGEKYISLYAKTETSNFKDMSRKAIEGLKKTNAKREEIKKMIADKLSKNELEFTIENEINGNNNVPKSKNSTNNGTTTANVDDVEETENKENNEGEEDDFFES</sequence>
<evidence type="ECO:0000256" key="6">
    <source>
        <dbReference type="ARBA" id="ARBA00023054"/>
    </source>
</evidence>
<feature type="coiled-coil region" evidence="8">
    <location>
        <begin position="100"/>
        <end position="160"/>
    </location>
</feature>
<evidence type="ECO:0000256" key="7">
    <source>
        <dbReference type="ARBA" id="ARBA00023242"/>
    </source>
</evidence>
<evidence type="ECO:0000313" key="10">
    <source>
        <dbReference type="EMBL" id="GMM46206.1"/>
    </source>
</evidence>
<keyword evidence="11" id="KW-1185">Reference proteome</keyword>
<reference evidence="10 11" key="1">
    <citation type="journal article" date="2023" name="Elife">
        <title>Identification of key yeast species and microbe-microbe interactions impacting larval growth of Drosophila in the wild.</title>
        <authorList>
            <person name="Mure A."/>
            <person name="Sugiura Y."/>
            <person name="Maeda R."/>
            <person name="Honda K."/>
            <person name="Sakurai N."/>
            <person name="Takahashi Y."/>
            <person name="Watada M."/>
            <person name="Katoh T."/>
            <person name="Gotoh A."/>
            <person name="Gotoh Y."/>
            <person name="Taniguchi I."/>
            <person name="Nakamura K."/>
            <person name="Hayashi T."/>
            <person name="Katayama T."/>
            <person name="Uemura T."/>
            <person name="Hattori Y."/>
        </authorList>
    </citation>
    <scope>NUCLEOTIDE SEQUENCE [LARGE SCALE GENOMIC DNA]</scope>
    <source>
        <strain evidence="10 11">PK-24</strain>
    </source>
</reference>
<evidence type="ECO:0000256" key="3">
    <source>
        <dbReference type="ARBA" id="ARBA00018689"/>
    </source>
</evidence>
<feature type="compositionally biased region" description="Polar residues" evidence="9">
    <location>
        <begin position="227"/>
        <end position="237"/>
    </location>
</feature>
<evidence type="ECO:0000256" key="5">
    <source>
        <dbReference type="ARBA" id="ARBA00022552"/>
    </source>
</evidence>
<dbReference type="Pfam" id="PF10153">
    <property type="entry name" value="Efg1"/>
    <property type="match status" value="1"/>
</dbReference>
<comment type="caution">
    <text evidence="10">The sequence shown here is derived from an EMBL/GenBank/DDBJ whole genome shotgun (WGS) entry which is preliminary data.</text>
</comment>
<dbReference type="GO" id="GO:0000462">
    <property type="term" value="P:maturation of SSU-rRNA from tricistronic rRNA transcript (SSU-rRNA, 5.8S rRNA, LSU-rRNA)"/>
    <property type="evidence" value="ECO:0007669"/>
    <property type="project" value="TreeGrafter"/>
</dbReference>
<dbReference type="InterPro" id="IPR019310">
    <property type="entry name" value="Efg1"/>
</dbReference>
<accession>A0AAV5R4M1</accession>
<name>A0AAV5R4M1_PICKL</name>
<dbReference type="GO" id="GO:0030688">
    <property type="term" value="C:preribosome, small subunit precursor"/>
    <property type="evidence" value="ECO:0007669"/>
    <property type="project" value="TreeGrafter"/>
</dbReference>
<evidence type="ECO:0000256" key="4">
    <source>
        <dbReference type="ARBA" id="ARBA00019827"/>
    </source>
</evidence>
<dbReference type="AlphaFoldDB" id="A0AAV5R4M1"/>
<feature type="compositionally biased region" description="Low complexity" evidence="9">
    <location>
        <begin position="238"/>
        <end position="249"/>
    </location>
</feature>
<feature type="region of interest" description="Disordered" evidence="9">
    <location>
        <begin position="227"/>
        <end position="271"/>
    </location>
</feature>
<dbReference type="Proteomes" id="UP001378960">
    <property type="component" value="Unassembled WGS sequence"/>
</dbReference>
<keyword evidence="5" id="KW-0698">rRNA processing</keyword>
<dbReference type="PANTHER" id="PTHR33911">
    <property type="entry name" value="RRNA-PROCESSING PROTEIN EFG1"/>
    <property type="match status" value="1"/>
</dbReference>